<dbReference type="InterPro" id="IPR016162">
    <property type="entry name" value="Ald_DH_N"/>
</dbReference>
<dbReference type="PROSITE" id="PS00070">
    <property type="entry name" value="ALDEHYDE_DEHYDR_CYS"/>
    <property type="match status" value="1"/>
</dbReference>
<evidence type="ECO:0000313" key="4">
    <source>
        <dbReference type="EMBL" id="OIQ99679.1"/>
    </source>
</evidence>
<dbReference type="EMBL" id="MLJW01000103">
    <property type="protein sequence ID" value="OIQ99679.1"/>
    <property type="molecule type" value="Genomic_DNA"/>
</dbReference>
<dbReference type="Pfam" id="PF00171">
    <property type="entry name" value="Aldedh"/>
    <property type="match status" value="1"/>
</dbReference>
<organism evidence="4">
    <name type="scientific">mine drainage metagenome</name>
    <dbReference type="NCBI Taxonomy" id="410659"/>
    <lineage>
        <taxon>unclassified sequences</taxon>
        <taxon>metagenomes</taxon>
        <taxon>ecological metagenomes</taxon>
    </lineage>
</organism>
<dbReference type="Gene3D" id="3.40.605.10">
    <property type="entry name" value="Aldehyde Dehydrogenase, Chain A, domain 1"/>
    <property type="match status" value="1"/>
</dbReference>
<dbReference type="EC" id="1.2.1.8" evidence="4"/>
<dbReference type="SUPFAM" id="SSF53720">
    <property type="entry name" value="ALDH-like"/>
    <property type="match status" value="1"/>
</dbReference>
<gene>
    <name evidence="4" type="primary">gbsA_1</name>
    <name evidence="4" type="ORF">GALL_182580</name>
</gene>
<accession>A0A1J5S6F4</accession>
<evidence type="ECO:0000259" key="3">
    <source>
        <dbReference type="Pfam" id="PF00171"/>
    </source>
</evidence>
<comment type="similarity">
    <text evidence="1">Belongs to the aldehyde dehydrogenase family.</text>
</comment>
<feature type="domain" description="Aldehyde dehydrogenase" evidence="3">
    <location>
        <begin position="24"/>
        <end position="489"/>
    </location>
</feature>
<dbReference type="FunFam" id="3.40.309.10:FF:000012">
    <property type="entry name" value="Betaine aldehyde dehydrogenase"/>
    <property type="match status" value="1"/>
</dbReference>
<dbReference type="InterPro" id="IPR016161">
    <property type="entry name" value="Ald_DH/histidinol_DH"/>
</dbReference>
<dbReference type="InterPro" id="IPR029510">
    <property type="entry name" value="Ald_DH_CS_GLU"/>
</dbReference>
<evidence type="ECO:0000256" key="1">
    <source>
        <dbReference type="ARBA" id="ARBA00009986"/>
    </source>
</evidence>
<dbReference type="PROSITE" id="PS00687">
    <property type="entry name" value="ALDEHYDE_DEHYDR_GLU"/>
    <property type="match status" value="1"/>
</dbReference>
<dbReference type="InterPro" id="IPR016160">
    <property type="entry name" value="Ald_DH_CS_CYS"/>
</dbReference>
<dbReference type="GO" id="GO:0008802">
    <property type="term" value="F:betaine-aldehyde dehydrogenase (NAD+) activity"/>
    <property type="evidence" value="ECO:0007669"/>
    <property type="project" value="UniProtKB-EC"/>
</dbReference>
<reference evidence="4" key="1">
    <citation type="submission" date="2016-10" db="EMBL/GenBank/DDBJ databases">
        <title>Sequence of Gallionella enrichment culture.</title>
        <authorList>
            <person name="Poehlein A."/>
            <person name="Muehling M."/>
            <person name="Daniel R."/>
        </authorList>
    </citation>
    <scope>NUCLEOTIDE SEQUENCE</scope>
</reference>
<proteinExistence type="inferred from homology"/>
<dbReference type="AlphaFoldDB" id="A0A1J5S6F4"/>
<dbReference type="FunFam" id="3.40.605.10:FF:000007">
    <property type="entry name" value="NAD/NADP-dependent betaine aldehyde dehydrogenase"/>
    <property type="match status" value="1"/>
</dbReference>
<evidence type="ECO:0000256" key="2">
    <source>
        <dbReference type="ARBA" id="ARBA00023002"/>
    </source>
</evidence>
<name>A0A1J5S6F4_9ZZZZ</name>
<dbReference type="InterPro" id="IPR015590">
    <property type="entry name" value="Aldehyde_DH_dom"/>
</dbReference>
<keyword evidence="2 4" id="KW-0560">Oxidoreductase</keyword>
<dbReference type="Gene3D" id="3.40.309.10">
    <property type="entry name" value="Aldehyde Dehydrogenase, Chain A, domain 2"/>
    <property type="match status" value="1"/>
</dbReference>
<sequence>MINSEVQKKAVMDLNTQLYIGGQWVAAIDGGTFDVINPAREELLAKVAAAKPEDVDAAVRAARFQFEEGAWSKMTGVERGRLIYRLAELMERDKERLAMLETLNLGRPLMEPTILDLPMAIDTMRYFAGWADKIEGRTIPTPGYFGQPTLSYTVREPMGVVGAITPWNTPLMIAAWKIAPALAAGCTVVIKPSEEAPLTTLYLARLIEEAGFPPGVVNVVPGLGEVAGAALARHPGIDKISFTGSPEVGREVMRAAAIGFKRVALELGGKSPQIILADANLEAAIGGAALGLFFNQGQVCAAGTRILAHRSCYDQVLEGLTRAADAIKLGDPLDPQTNMGSLISLKQLERVSGYVDAGLKEGAKLVAGGRRLDEPGYFFRPTIFAQASNDMRISQEEIFGPVGAVMAFDDPEEAVKLANGTRYGLAATIWTRDLSRAHQMAARIRAGAVSINGWATIDARLPWGGAKTSGIGRELGWNGIEAVTEEKVITVVL</sequence>
<dbReference type="PANTHER" id="PTHR11699">
    <property type="entry name" value="ALDEHYDE DEHYDROGENASE-RELATED"/>
    <property type="match status" value="1"/>
</dbReference>
<dbReference type="InterPro" id="IPR016163">
    <property type="entry name" value="Ald_DH_C"/>
</dbReference>
<comment type="caution">
    <text evidence="4">The sequence shown here is derived from an EMBL/GenBank/DDBJ whole genome shotgun (WGS) entry which is preliminary data.</text>
</comment>
<protein>
    <submittedName>
        <fullName evidence="4">Betaine aldehyde dehydrogenase</fullName>
        <ecNumber evidence="4">1.2.1.8</ecNumber>
    </submittedName>
</protein>